<dbReference type="Proteomes" id="UP001152320">
    <property type="component" value="Chromosome 1"/>
</dbReference>
<gene>
    <name evidence="1" type="ORF">HOLleu_02539</name>
</gene>
<organism evidence="1 2">
    <name type="scientific">Holothuria leucospilota</name>
    <name type="common">Black long sea cucumber</name>
    <name type="synonym">Mertensiothuria leucospilota</name>
    <dbReference type="NCBI Taxonomy" id="206669"/>
    <lineage>
        <taxon>Eukaryota</taxon>
        <taxon>Metazoa</taxon>
        <taxon>Echinodermata</taxon>
        <taxon>Eleutherozoa</taxon>
        <taxon>Echinozoa</taxon>
        <taxon>Holothuroidea</taxon>
        <taxon>Aspidochirotacea</taxon>
        <taxon>Aspidochirotida</taxon>
        <taxon>Holothuriidae</taxon>
        <taxon>Holothuria</taxon>
    </lineage>
</organism>
<reference evidence="1" key="1">
    <citation type="submission" date="2021-10" db="EMBL/GenBank/DDBJ databases">
        <title>Tropical sea cucumber genome reveals ecological adaptation and Cuvierian tubules defense mechanism.</title>
        <authorList>
            <person name="Chen T."/>
        </authorList>
    </citation>
    <scope>NUCLEOTIDE SEQUENCE</scope>
    <source>
        <strain evidence="1">Nanhai2018</strain>
        <tissue evidence="1">Muscle</tissue>
    </source>
</reference>
<protein>
    <submittedName>
        <fullName evidence="1">Uncharacterized protein</fullName>
    </submittedName>
</protein>
<proteinExistence type="predicted"/>
<dbReference type="EMBL" id="JAIZAY010000001">
    <property type="protein sequence ID" value="KAJ8049691.1"/>
    <property type="molecule type" value="Genomic_DNA"/>
</dbReference>
<dbReference type="AlphaFoldDB" id="A0A9Q1CQV2"/>
<accession>A0A9Q1CQV2</accession>
<evidence type="ECO:0000313" key="2">
    <source>
        <dbReference type="Proteomes" id="UP001152320"/>
    </source>
</evidence>
<evidence type="ECO:0000313" key="1">
    <source>
        <dbReference type="EMBL" id="KAJ8049691.1"/>
    </source>
</evidence>
<sequence length="355" mass="40154">MAGFDCINYTPIIETSECKLALELSRPAGGKISFHLFHESRPELKIIDMVYIEPFPSKFALHMALSYEGNYNLIVFANHDGCDNVLTTCASFLINNRSNQRASFFADAYSWGLYSHDHPVKCVDNCGSTIHAPCGEGSITFTSPRNRGEEIDFKLYSPGKRGTWKEVTGFRKWVFAEYIDSKEELRMVKIDFRIPLKGFFKFILSYGTKSVGRWLISCPTGFKGTLYPEREGLWGPDCKMTEELKIKCSHPARFDALNGKAEFTVTVPQDMSKWHVFASLNDKEGPKLIMGQKDVLLRGNGSSQESSKVYTFYIDLPDSVSTAILTVRIGEERHTGQKTIRTQNHGYWLVTATNN</sequence>
<comment type="caution">
    <text evidence="1">The sequence shown here is derived from an EMBL/GenBank/DDBJ whole genome shotgun (WGS) entry which is preliminary data.</text>
</comment>
<name>A0A9Q1CQV2_HOLLE</name>
<keyword evidence="2" id="KW-1185">Reference proteome</keyword>